<reference evidence="2 3" key="1">
    <citation type="journal article" date="2009" name="Stand. Genomic Sci.">
        <title>Complete genome sequence of Kytococcus sedentarius type strain (541).</title>
        <authorList>
            <person name="Sims D."/>
            <person name="Brettin T."/>
            <person name="Detter J.C."/>
            <person name="Han C."/>
            <person name="Lapidus A."/>
            <person name="Copeland A."/>
            <person name="Glavina Del Rio T."/>
            <person name="Nolan M."/>
            <person name="Chen F."/>
            <person name="Lucas S."/>
            <person name="Tice H."/>
            <person name="Cheng J.F."/>
            <person name="Bruce D."/>
            <person name="Goodwin L."/>
            <person name="Pitluck S."/>
            <person name="Ovchinnikova G."/>
            <person name="Pati A."/>
            <person name="Ivanova N."/>
            <person name="Mavrommatis K."/>
            <person name="Chen A."/>
            <person name="Palaniappan K."/>
            <person name="D'haeseleer P."/>
            <person name="Chain P."/>
            <person name="Bristow J."/>
            <person name="Eisen J.A."/>
            <person name="Markowitz V."/>
            <person name="Hugenholtz P."/>
            <person name="Schneider S."/>
            <person name="Goker M."/>
            <person name="Pukall R."/>
            <person name="Kyrpides N.C."/>
            <person name="Klenk H.P."/>
        </authorList>
    </citation>
    <scope>NUCLEOTIDE SEQUENCE [LARGE SCALE GENOMIC DNA]</scope>
    <source>
        <strain evidence="3">ATCC 14392 / DSM 20547 / JCM 11482 / CCUG 33030 / NBRC 15357 / NCTC 11040 / CCM 314 / 541</strain>
    </source>
</reference>
<dbReference type="eggNOG" id="COG0406">
    <property type="taxonomic scope" value="Bacteria"/>
</dbReference>
<protein>
    <submittedName>
        <fullName evidence="2">Fructose-2,6-bisphosphatase</fullName>
    </submittedName>
</protein>
<proteinExistence type="predicted"/>
<evidence type="ECO:0000313" key="3">
    <source>
        <dbReference type="Proteomes" id="UP000006666"/>
    </source>
</evidence>
<dbReference type="STRING" id="478801.Ksed_24360"/>
<dbReference type="AlphaFoldDB" id="C7NFP3"/>
<evidence type="ECO:0000313" key="2">
    <source>
        <dbReference type="EMBL" id="ACV07401.1"/>
    </source>
</evidence>
<dbReference type="KEGG" id="kse:Ksed_24360"/>
<evidence type="ECO:0000256" key="1">
    <source>
        <dbReference type="SAM" id="MobiDB-lite"/>
    </source>
</evidence>
<dbReference type="Gene3D" id="3.40.50.1240">
    <property type="entry name" value="Phosphoglycerate mutase-like"/>
    <property type="match status" value="1"/>
</dbReference>
<dbReference type="GO" id="GO:0016791">
    <property type="term" value="F:phosphatase activity"/>
    <property type="evidence" value="ECO:0007669"/>
    <property type="project" value="TreeGrafter"/>
</dbReference>
<dbReference type="PANTHER" id="PTHR48100">
    <property type="entry name" value="BROAD-SPECIFICITY PHOSPHATASE YOR283W-RELATED"/>
    <property type="match status" value="1"/>
</dbReference>
<dbReference type="SMART" id="SM00855">
    <property type="entry name" value="PGAM"/>
    <property type="match status" value="1"/>
</dbReference>
<dbReference type="PANTHER" id="PTHR48100:SF51">
    <property type="entry name" value="PHOSPHOGLYCERATE MUTASE"/>
    <property type="match status" value="1"/>
</dbReference>
<dbReference type="SUPFAM" id="SSF53254">
    <property type="entry name" value="Phosphoglycerate mutase-like"/>
    <property type="match status" value="1"/>
</dbReference>
<dbReference type="GO" id="GO:0005737">
    <property type="term" value="C:cytoplasm"/>
    <property type="evidence" value="ECO:0007669"/>
    <property type="project" value="TreeGrafter"/>
</dbReference>
<feature type="compositionally biased region" description="Pro residues" evidence="1">
    <location>
        <begin position="1"/>
        <end position="10"/>
    </location>
</feature>
<accession>C7NFP3</accession>
<dbReference type="InterPro" id="IPR029033">
    <property type="entry name" value="His_PPase_superfam"/>
</dbReference>
<feature type="region of interest" description="Disordered" evidence="1">
    <location>
        <begin position="1"/>
        <end position="44"/>
    </location>
</feature>
<dbReference type="CDD" id="cd07067">
    <property type="entry name" value="HP_PGM_like"/>
    <property type="match status" value="1"/>
</dbReference>
<dbReference type="InterPro" id="IPR013078">
    <property type="entry name" value="His_Pase_superF_clade-1"/>
</dbReference>
<organism evidence="2 3">
    <name type="scientific">Kytococcus sedentarius (strain ATCC 14392 / DSM 20547 / JCM 11482 / CCUG 33030 / NBRC 15357 / NCTC 11040 / CCM 314 / 541)</name>
    <name type="common">Micrococcus sedentarius</name>
    <dbReference type="NCBI Taxonomy" id="478801"/>
    <lineage>
        <taxon>Bacteria</taxon>
        <taxon>Bacillati</taxon>
        <taxon>Actinomycetota</taxon>
        <taxon>Actinomycetes</taxon>
        <taxon>Micrococcales</taxon>
        <taxon>Kytococcaceae</taxon>
        <taxon>Kytococcus</taxon>
    </lineage>
</organism>
<dbReference type="Proteomes" id="UP000006666">
    <property type="component" value="Chromosome"/>
</dbReference>
<dbReference type="HOGENOM" id="CLU_033323_5_1_11"/>
<dbReference type="InterPro" id="IPR050275">
    <property type="entry name" value="PGM_Phosphatase"/>
</dbReference>
<sequence length="258" mass="28027">MTRGPMPSPGPEQQRARTTDRPVDGGPQHLGEEGTGAPQPVRHDGRVDRTLVHVVRHGEVHNPEDILYGRLPGYHLSERGRAMADLVAEALAGRDIALLVASPLERAQETAAPIARATGRTIETDVRVIESENSFEGRQVTAKKGALSEPRSWPLLWNPLRPSWGEAYKSIAARMDAALREAARAARGHEAVIVSHQLPIWTLRSHLEGRPLTHDPRKRECSLASVTTFDLTGDEVHAVYYSEPAASLLPGASSVPGA</sequence>
<dbReference type="EMBL" id="CP001686">
    <property type="protein sequence ID" value="ACV07401.1"/>
    <property type="molecule type" value="Genomic_DNA"/>
</dbReference>
<keyword evidence="3" id="KW-1185">Reference proteome</keyword>
<dbReference type="RefSeq" id="WP_015780328.1">
    <property type="nucleotide sequence ID" value="NC_013169.1"/>
</dbReference>
<dbReference type="Pfam" id="PF00300">
    <property type="entry name" value="His_Phos_1"/>
    <property type="match status" value="1"/>
</dbReference>
<name>C7NFP3_KYTSD</name>
<feature type="compositionally biased region" description="Basic and acidic residues" evidence="1">
    <location>
        <begin position="14"/>
        <end position="23"/>
    </location>
</feature>
<gene>
    <name evidence="2" type="ordered locus">Ksed_24360</name>
</gene>